<evidence type="ECO:0000256" key="2">
    <source>
        <dbReference type="ARBA" id="ARBA00010944"/>
    </source>
</evidence>
<feature type="domain" description="RmlD-like substrate binding" evidence="7">
    <location>
        <begin position="3"/>
        <end position="282"/>
    </location>
</feature>
<dbReference type="InterPro" id="IPR029903">
    <property type="entry name" value="RmlD-like-bd"/>
</dbReference>
<dbReference type="InterPro" id="IPR005913">
    <property type="entry name" value="dTDP_dehydrorham_reduct"/>
</dbReference>
<keyword evidence="6 8" id="KW-0560">Oxidoreductase</keyword>
<dbReference type="Gene3D" id="3.40.50.720">
    <property type="entry name" value="NAD(P)-binding Rossmann-like Domain"/>
    <property type="match status" value="1"/>
</dbReference>
<evidence type="ECO:0000256" key="1">
    <source>
        <dbReference type="ARBA" id="ARBA00004781"/>
    </source>
</evidence>
<dbReference type="RefSeq" id="WP_185787575.1">
    <property type="nucleotide sequence ID" value="NZ_JACLCP010000001.1"/>
</dbReference>
<comment type="pathway">
    <text evidence="1 6">Carbohydrate biosynthesis; dTDP-L-rhamnose biosynthesis.</text>
</comment>
<organism evidence="8 9">
    <name type="scientific">Winogradskyella flava</name>
    <dbReference type="NCBI Taxonomy" id="1884876"/>
    <lineage>
        <taxon>Bacteria</taxon>
        <taxon>Pseudomonadati</taxon>
        <taxon>Bacteroidota</taxon>
        <taxon>Flavobacteriia</taxon>
        <taxon>Flavobacteriales</taxon>
        <taxon>Flavobacteriaceae</taxon>
        <taxon>Winogradskyella</taxon>
    </lineage>
</organism>
<dbReference type="Gene3D" id="3.90.25.10">
    <property type="entry name" value="UDP-galactose 4-epimerase, domain 1"/>
    <property type="match status" value="1"/>
</dbReference>
<dbReference type="PANTHER" id="PTHR10491">
    <property type="entry name" value="DTDP-4-DEHYDRORHAMNOSE REDUCTASE"/>
    <property type="match status" value="1"/>
</dbReference>
<keyword evidence="9" id="KW-1185">Reference proteome</keyword>
<sequence>MTNVLVTGGSGQLANCIKDVARKFPKLNLIFKSSLELDITDFEKTSSIFKSQNIDYCINCAAYTDVDNAEQKSKKAMLVNCHGPKNISIACLENDAVLIHVSTDFVFDGYSSIPYKEEDLPNPLGIYGLSKFRGETAIKEHLKKFFIFRTSWLYSEHNKNFMKTMIQLSKSKKKLSVVDDQIGTPTYARDLAKTMLKIIDKKNKKYGTYHYSNEGVASWYDFAYAIFKEIESEIELCPIKSKDYLTSAKRPYFSVLDKSKIKMNLDITIPHWRSSLNEAIINLRKEINL</sequence>
<dbReference type="EC" id="1.1.1.133" evidence="3 6"/>
<evidence type="ECO:0000259" key="7">
    <source>
        <dbReference type="Pfam" id="PF04321"/>
    </source>
</evidence>
<dbReference type="GO" id="GO:0008831">
    <property type="term" value="F:dTDP-4-dehydrorhamnose reductase activity"/>
    <property type="evidence" value="ECO:0007669"/>
    <property type="project" value="UniProtKB-EC"/>
</dbReference>
<evidence type="ECO:0000256" key="5">
    <source>
        <dbReference type="ARBA" id="ARBA00048200"/>
    </source>
</evidence>
<comment type="catalytic activity">
    <reaction evidence="5">
        <text>dTDP-beta-L-rhamnose + NADP(+) = dTDP-4-dehydro-beta-L-rhamnose + NADPH + H(+)</text>
        <dbReference type="Rhea" id="RHEA:21796"/>
        <dbReference type="ChEBI" id="CHEBI:15378"/>
        <dbReference type="ChEBI" id="CHEBI:57510"/>
        <dbReference type="ChEBI" id="CHEBI:57783"/>
        <dbReference type="ChEBI" id="CHEBI:58349"/>
        <dbReference type="ChEBI" id="CHEBI:62830"/>
        <dbReference type="EC" id="1.1.1.133"/>
    </reaction>
</comment>
<dbReference type="NCBIfam" id="TIGR01214">
    <property type="entry name" value="rmlD"/>
    <property type="match status" value="1"/>
</dbReference>
<name>A0A842IMI6_9FLAO</name>
<evidence type="ECO:0000313" key="8">
    <source>
        <dbReference type="EMBL" id="MBC2843865.1"/>
    </source>
</evidence>
<evidence type="ECO:0000313" key="9">
    <source>
        <dbReference type="Proteomes" id="UP000533900"/>
    </source>
</evidence>
<comment type="similarity">
    <text evidence="2 6">Belongs to the dTDP-4-dehydrorhamnose reductase family.</text>
</comment>
<dbReference type="EMBL" id="JACLCP010000001">
    <property type="protein sequence ID" value="MBC2843865.1"/>
    <property type="molecule type" value="Genomic_DNA"/>
</dbReference>
<reference evidence="8" key="1">
    <citation type="submission" date="2020-08" db="EMBL/GenBank/DDBJ databases">
        <title>Winogradskyella ouciana sp. nov., isolated from the hadal seawater of the Mariana Trench.</title>
        <authorList>
            <person name="He X."/>
        </authorList>
    </citation>
    <scope>NUCLEOTIDE SEQUENCE [LARGE SCALE GENOMIC DNA]</scope>
    <source>
        <strain evidence="8">KCTC 52348</strain>
    </source>
</reference>
<proteinExistence type="inferred from homology"/>
<keyword evidence="6" id="KW-0521">NADP</keyword>
<dbReference type="UniPathway" id="UPA00124"/>
<evidence type="ECO:0000256" key="3">
    <source>
        <dbReference type="ARBA" id="ARBA00012929"/>
    </source>
</evidence>
<dbReference type="GO" id="GO:0019305">
    <property type="term" value="P:dTDP-rhamnose biosynthetic process"/>
    <property type="evidence" value="ECO:0007669"/>
    <property type="project" value="UniProtKB-UniPathway"/>
</dbReference>
<dbReference type="AlphaFoldDB" id="A0A842IMI6"/>
<dbReference type="PANTHER" id="PTHR10491:SF4">
    <property type="entry name" value="METHIONINE ADENOSYLTRANSFERASE 2 SUBUNIT BETA"/>
    <property type="match status" value="1"/>
</dbReference>
<dbReference type="Proteomes" id="UP000533900">
    <property type="component" value="Unassembled WGS sequence"/>
</dbReference>
<dbReference type="GO" id="GO:0005829">
    <property type="term" value="C:cytosol"/>
    <property type="evidence" value="ECO:0007669"/>
    <property type="project" value="TreeGrafter"/>
</dbReference>
<evidence type="ECO:0000256" key="6">
    <source>
        <dbReference type="RuleBase" id="RU364082"/>
    </source>
</evidence>
<accession>A0A842IMI6</accession>
<comment type="caution">
    <text evidence="8">The sequence shown here is derived from an EMBL/GenBank/DDBJ whole genome shotgun (WGS) entry which is preliminary data.</text>
</comment>
<comment type="function">
    <text evidence="6">Catalyzes the reduction of dTDP-6-deoxy-L-lyxo-4-hexulose to yield dTDP-L-rhamnose.</text>
</comment>
<protein>
    <recommendedName>
        <fullName evidence="4 6">dTDP-4-dehydrorhamnose reductase</fullName>
        <ecNumber evidence="3 6">1.1.1.133</ecNumber>
    </recommendedName>
</protein>
<dbReference type="Pfam" id="PF04321">
    <property type="entry name" value="RmlD_sub_bind"/>
    <property type="match status" value="1"/>
</dbReference>
<dbReference type="CDD" id="cd05254">
    <property type="entry name" value="dTDP_HR_like_SDR_e"/>
    <property type="match status" value="1"/>
</dbReference>
<evidence type="ECO:0000256" key="4">
    <source>
        <dbReference type="ARBA" id="ARBA00017099"/>
    </source>
</evidence>
<dbReference type="SUPFAM" id="SSF51735">
    <property type="entry name" value="NAD(P)-binding Rossmann-fold domains"/>
    <property type="match status" value="1"/>
</dbReference>
<gene>
    <name evidence="8" type="primary">rfbD</name>
    <name evidence="8" type="ORF">H7F21_02080</name>
</gene>
<dbReference type="InterPro" id="IPR036291">
    <property type="entry name" value="NAD(P)-bd_dom_sf"/>
</dbReference>